<dbReference type="FunFam" id="3.40.50.200:FF:000014">
    <property type="entry name" value="Proteinase K"/>
    <property type="match status" value="1"/>
</dbReference>
<organism evidence="11 12">
    <name type="scientific">Alternaria panax</name>
    <dbReference type="NCBI Taxonomy" id="48097"/>
    <lineage>
        <taxon>Eukaryota</taxon>
        <taxon>Fungi</taxon>
        <taxon>Dikarya</taxon>
        <taxon>Ascomycota</taxon>
        <taxon>Pezizomycotina</taxon>
        <taxon>Dothideomycetes</taxon>
        <taxon>Pleosporomycetidae</taxon>
        <taxon>Pleosporales</taxon>
        <taxon>Pleosporineae</taxon>
        <taxon>Pleosporaceae</taxon>
        <taxon>Alternaria</taxon>
        <taxon>Alternaria sect. Panax</taxon>
    </lineage>
</organism>
<dbReference type="CDD" id="cd04077">
    <property type="entry name" value="Peptidases_S8_PCSK9_ProteinaseK_like"/>
    <property type="match status" value="1"/>
</dbReference>
<keyword evidence="3 8" id="KW-0732">Signal</keyword>
<protein>
    <submittedName>
        <fullName evidence="11">Oryzin</fullName>
        <ecNumber evidence="11">3.4.21.63</ecNumber>
    </submittedName>
</protein>
<evidence type="ECO:0000256" key="6">
    <source>
        <dbReference type="PROSITE-ProRule" id="PRU01240"/>
    </source>
</evidence>
<gene>
    <name evidence="11" type="ORF">G6011_11768</name>
</gene>
<dbReference type="PROSITE" id="PS00138">
    <property type="entry name" value="SUBTILASE_SER"/>
    <property type="match status" value="1"/>
</dbReference>
<dbReference type="Pfam" id="PF00082">
    <property type="entry name" value="Peptidase_S8"/>
    <property type="match status" value="1"/>
</dbReference>
<evidence type="ECO:0000256" key="8">
    <source>
        <dbReference type="SAM" id="SignalP"/>
    </source>
</evidence>
<dbReference type="EC" id="3.4.21.63" evidence="11"/>
<dbReference type="PANTHER" id="PTHR43806:SF58">
    <property type="entry name" value="ALKALINE PROTEASE 1-RELATED"/>
    <property type="match status" value="1"/>
</dbReference>
<comment type="caution">
    <text evidence="11">The sequence shown here is derived from an EMBL/GenBank/DDBJ whole genome shotgun (WGS) entry which is preliminary data.</text>
</comment>
<feature type="signal peptide" evidence="8">
    <location>
        <begin position="1"/>
        <end position="21"/>
    </location>
</feature>
<dbReference type="InterPro" id="IPR022398">
    <property type="entry name" value="Peptidase_S8_His-AS"/>
</dbReference>
<dbReference type="SUPFAM" id="SSF52743">
    <property type="entry name" value="Subtilisin-like"/>
    <property type="match status" value="1"/>
</dbReference>
<dbReference type="GO" id="GO:0004252">
    <property type="term" value="F:serine-type endopeptidase activity"/>
    <property type="evidence" value="ECO:0007669"/>
    <property type="project" value="UniProtKB-UniRule"/>
</dbReference>
<evidence type="ECO:0000259" key="10">
    <source>
        <dbReference type="Pfam" id="PF05922"/>
    </source>
</evidence>
<dbReference type="InterPro" id="IPR037045">
    <property type="entry name" value="S8pro/Inhibitor_I9_sf"/>
</dbReference>
<dbReference type="InterPro" id="IPR034193">
    <property type="entry name" value="PCSK9_ProteinaseK-like"/>
</dbReference>
<dbReference type="InterPro" id="IPR036852">
    <property type="entry name" value="Peptidase_S8/S53_dom_sf"/>
</dbReference>
<dbReference type="InterPro" id="IPR015500">
    <property type="entry name" value="Peptidase_S8_subtilisin-rel"/>
</dbReference>
<reference evidence="11" key="1">
    <citation type="submission" date="2021-07" db="EMBL/GenBank/DDBJ databases">
        <title>Genome Resource of American Ginseng Black Spot Pathogen Alternaria panax.</title>
        <authorList>
            <person name="Qiu C."/>
            <person name="Wang W."/>
            <person name="Liu Z."/>
        </authorList>
    </citation>
    <scope>NUCLEOTIDE SEQUENCE</scope>
    <source>
        <strain evidence="11">BNCC115425</strain>
    </source>
</reference>
<dbReference type="InterPro" id="IPR010259">
    <property type="entry name" value="S8pro/Inhibitor_I9"/>
</dbReference>
<feature type="chain" id="PRO_5041935556" evidence="8">
    <location>
        <begin position="22"/>
        <end position="429"/>
    </location>
</feature>
<evidence type="ECO:0000313" key="12">
    <source>
        <dbReference type="Proteomes" id="UP001199106"/>
    </source>
</evidence>
<evidence type="ECO:0000256" key="5">
    <source>
        <dbReference type="ARBA" id="ARBA00022825"/>
    </source>
</evidence>
<evidence type="ECO:0000256" key="3">
    <source>
        <dbReference type="ARBA" id="ARBA00022729"/>
    </source>
</evidence>
<feature type="domain" description="Peptidase S8/S53" evidence="9">
    <location>
        <begin position="159"/>
        <end position="386"/>
    </location>
</feature>
<dbReference type="Gene3D" id="3.40.50.200">
    <property type="entry name" value="Peptidase S8/S53 domain"/>
    <property type="match status" value="1"/>
</dbReference>
<proteinExistence type="inferred from homology"/>
<dbReference type="Proteomes" id="UP001199106">
    <property type="component" value="Unassembled WGS sequence"/>
</dbReference>
<feature type="active site" description="Charge relay system" evidence="6">
    <location>
        <position position="161"/>
    </location>
</feature>
<keyword evidence="2 6" id="KW-0645">Protease</keyword>
<dbReference type="GO" id="GO:0005576">
    <property type="term" value="C:extracellular region"/>
    <property type="evidence" value="ECO:0007669"/>
    <property type="project" value="UniProtKB-ARBA"/>
</dbReference>
<dbReference type="Pfam" id="PF05922">
    <property type="entry name" value="Inhibitor_I9"/>
    <property type="match status" value="1"/>
</dbReference>
<evidence type="ECO:0000256" key="4">
    <source>
        <dbReference type="ARBA" id="ARBA00022801"/>
    </source>
</evidence>
<evidence type="ECO:0000256" key="7">
    <source>
        <dbReference type="RuleBase" id="RU003355"/>
    </source>
</evidence>
<evidence type="ECO:0000313" key="11">
    <source>
        <dbReference type="EMBL" id="KAG9184938.1"/>
    </source>
</evidence>
<evidence type="ECO:0000256" key="1">
    <source>
        <dbReference type="ARBA" id="ARBA00011073"/>
    </source>
</evidence>
<evidence type="ECO:0000259" key="9">
    <source>
        <dbReference type="Pfam" id="PF00082"/>
    </source>
</evidence>
<keyword evidence="4 6" id="KW-0378">Hydrolase</keyword>
<dbReference type="SUPFAM" id="SSF54897">
    <property type="entry name" value="Protease propeptides/inhibitors"/>
    <property type="match status" value="1"/>
</dbReference>
<feature type="active site" description="Charge relay system" evidence="6">
    <location>
        <position position="353"/>
    </location>
</feature>
<dbReference type="InterPro" id="IPR000209">
    <property type="entry name" value="Peptidase_S8/S53_dom"/>
</dbReference>
<dbReference type="PROSITE" id="PS00137">
    <property type="entry name" value="SUBTILASE_HIS"/>
    <property type="match status" value="1"/>
</dbReference>
<dbReference type="PRINTS" id="PR00723">
    <property type="entry name" value="SUBTILISIN"/>
</dbReference>
<keyword evidence="12" id="KW-1185">Reference proteome</keyword>
<dbReference type="PANTHER" id="PTHR43806">
    <property type="entry name" value="PEPTIDASE S8"/>
    <property type="match status" value="1"/>
</dbReference>
<dbReference type="EMBL" id="JAANER010000013">
    <property type="protein sequence ID" value="KAG9184938.1"/>
    <property type="molecule type" value="Genomic_DNA"/>
</dbReference>
<comment type="similarity">
    <text evidence="1 6 7">Belongs to the peptidase S8 family.</text>
</comment>
<dbReference type="InterPro" id="IPR050131">
    <property type="entry name" value="Peptidase_S8_subtilisin-like"/>
</dbReference>
<dbReference type="InterPro" id="IPR023827">
    <property type="entry name" value="Peptidase_S8_Asp-AS"/>
</dbReference>
<name>A0AAD4FA57_9PLEO</name>
<dbReference type="AlphaFoldDB" id="A0AAD4FA57"/>
<dbReference type="PROSITE" id="PS00136">
    <property type="entry name" value="SUBTILASE_ASP"/>
    <property type="match status" value="1"/>
</dbReference>
<feature type="domain" description="Inhibitor I9" evidence="10">
    <location>
        <begin position="36"/>
        <end position="119"/>
    </location>
</feature>
<keyword evidence="5 6" id="KW-0720">Serine protease</keyword>
<dbReference type="GO" id="GO:0006508">
    <property type="term" value="P:proteolysis"/>
    <property type="evidence" value="ECO:0007669"/>
    <property type="project" value="UniProtKB-KW"/>
</dbReference>
<sequence>MQFFTRITALAAAAAPFLANAAPVEAPRANEAIPGKFIIQLKPDTDLASIVAHHNKVRSIHARNLARRGDDSASGTPVEHEYGFGNFKGYAGSFDDATIELLKALPEVLTIEPDFVMRISEYVTQANAPWNLAHISSRTPGATNYVYDESAGDGTFSYVMDTGIRITHVDFEGRATVGINTAAGSANTDVEGHGTHVAGTLGGATYGVAKKTNLIDVKVLGDSGSGFASEVFAGLDWAVNDIVSKGRQNTAVINVSLGSIASTLWDAAITAAWGNGVLVVTAAGNENSPASDSSPCRSPEVICVGNVRRDNRRHSGAGGSNYGPEVDIFAAGTDITSLSPRNDTALRTTTGTSMASPAVAGLVSYLRALEGPSTAADVKARVYELATPGLVTDGLGSVNLLAFNGNPSARVASSPSNATVKTRGAWKLW</sequence>
<dbReference type="InterPro" id="IPR023828">
    <property type="entry name" value="Peptidase_S8_Ser-AS"/>
</dbReference>
<accession>A0AAD4FA57</accession>
<dbReference type="PROSITE" id="PS51892">
    <property type="entry name" value="SUBTILASE"/>
    <property type="match status" value="1"/>
</dbReference>
<evidence type="ECO:0000256" key="2">
    <source>
        <dbReference type="ARBA" id="ARBA00022670"/>
    </source>
</evidence>
<dbReference type="Gene3D" id="3.30.70.80">
    <property type="entry name" value="Peptidase S8 propeptide/proteinase inhibitor I9"/>
    <property type="match status" value="1"/>
</dbReference>
<feature type="active site" description="Charge relay system" evidence="6">
    <location>
        <position position="193"/>
    </location>
</feature>